<dbReference type="Pfam" id="PF12804">
    <property type="entry name" value="NTP_transf_3"/>
    <property type="match status" value="1"/>
</dbReference>
<keyword evidence="5" id="KW-1185">Reference proteome</keyword>
<feature type="region of interest" description="Disordered" evidence="2">
    <location>
        <begin position="178"/>
        <end position="215"/>
    </location>
</feature>
<reference evidence="4 5" key="1">
    <citation type="submission" date="2021-07" db="EMBL/GenBank/DDBJ databases">
        <title>complete genome sequencing of Tessaracoccus sp.J1M15.</title>
        <authorList>
            <person name="Bae J.-W."/>
            <person name="Kim D.-y."/>
        </authorList>
    </citation>
    <scope>NUCLEOTIDE SEQUENCE [LARGE SCALE GENOMIC DNA]</scope>
    <source>
        <strain evidence="4 5">J1M15</strain>
    </source>
</reference>
<proteinExistence type="predicted"/>
<keyword evidence="1 4" id="KW-0808">Transferase</keyword>
<dbReference type="Proteomes" id="UP000824504">
    <property type="component" value="Chromosome"/>
</dbReference>
<evidence type="ECO:0000259" key="3">
    <source>
        <dbReference type="Pfam" id="PF12804"/>
    </source>
</evidence>
<feature type="domain" description="MobA-like NTP transferase" evidence="3">
    <location>
        <begin position="5"/>
        <end position="161"/>
    </location>
</feature>
<name>A0ABX8SM95_9ACTN</name>
<dbReference type="GO" id="GO:0016740">
    <property type="term" value="F:transferase activity"/>
    <property type="evidence" value="ECO:0007669"/>
    <property type="project" value="UniProtKB-KW"/>
</dbReference>
<evidence type="ECO:0000256" key="2">
    <source>
        <dbReference type="SAM" id="MobiDB-lite"/>
    </source>
</evidence>
<gene>
    <name evidence="4" type="ORF">KDB89_11110</name>
</gene>
<dbReference type="RefSeq" id="WP_219081001.1">
    <property type="nucleotide sequence ID" value="NZ_CP079216.1"/>
</dbReference>
<sequence length="215" mass="21903">MRSAAVILAGGRSSRMAADKLSLEIGGCSLLERAVRAADAVAAPIVVAGARPPWWPAIDPTVVFVSEDPPFGGPVAGIAAGLSVLGAETERVFVLAGDLADPAAVVAALTEVEAGDDGVVLEDAQGWPQYLAGLYDAVALRAALAGLGVARDVSVRALMATLALRRLPANPLVTRDLDTPDDAKMAGAQLPPMRVDGALPGRRCGPSASIHDLES</sequence>
<dbReference type="PANTHER" id="PTHR19136:SF81">
    <property type="entry name" value="MOLYBDENUM COFACTOR GUANYLYLTRANSFERASE"/>
    <property type="match status" value="1"/>
</dbReference>
<organism evidence="4 5">
    <name type="scientific">Tessaracoccus palaemonis</name>
    <dbReference type="NCBI Taxonomy" id="2829499"/>
    <lineage>
        <taxon>Bacteria</taxon>
        <taxon>Bacillati</taxon>
        <taxon>Actinomycetota</taxon>
        <taxon>Actinomycetes</taxon>
        <taxon>Propionibacteriales</taxon>
        <taxon>Propionibacteriaceae</taxon>
        <taxon>Tessaracoccus</taxon>
    </lineage>
</organism>
<evidence type="ECO:0000313" key="5">
    <source>
        <dbReference type="Proteomes" id="UP000824504"/>
    </source>
</evidence>
<dbReference type="EMBL" id="CP079216">
    <property type="protein sequence ID" value="QXT62294.1"/>
    <property type="molecule type" value="Genomic_DNA"/>
</dbReference>
<protein>
    <submittedName>
        <fullName evidence="4">NTP transferase domain-containing protein</fullName>
    </submittedName>
</protein>
<dbReference type="InterPro" id="IPR025877">
    <property type="entry name" value="MobA-like_NTP_Trfase"/>
</dbReference>
<accession>A0ABX8SM95</accession>
<evidence type="ECO:0000313" key="4">
    <source>
        <dbReference type="EMBL" id="QXT62294.1"/>
    </source>
</evidence>
<dbReference type="PANTHER" id="PTHR19136">
    <property type="entry name" value="MOLYBDENUM COFACTOR GUANYLYLTRANSFERASE"/>
    <property type="match status" value="1"/>
</dbReference>
<evidence type="ECO:0000256" key="1">
    <source>
        <dbReference type="ARBA" id="ARBA00022679"/>
    </source>
</evidence>